<keyword evidence="5" id="KW-0408">Iron</keyword>
<dbReference type="SFLD" id="SFLDG01384">
    <property type="entry name" value="thioether_bond_formation_requi"/>
    <property type="match status" value="1"/>
</dbReference>
<comment type="cofactor">
    <cofactor evidence="1">
        <name>[4Fe-4S] cluster</name>
        <dbReference type="ChEBI" id="CHEBI:49883"/>
    </cofactor>
</comment>
<dbReference type="SUPFAM" id="SSF102114">
    <property type="entry name" value="Radical SAM enzymes"/>
    <property type="match status" value="1"/>
</dbReference>
<evidence type="ECO:0000256" key="4">
    <source>
        <dbReference type="ARBA" id="ARBA00022723"/>
    </source>
</evidence>
<evidence type="ECO:0000256" key="6">
    <source>
        <dbReference type="ARBA" id="ARBA00023014"/>
    </source>
</evidence>
<comment type="similarity">
    <text evidence="7">Belongs to the radical SAM superfamily. Anaerobic sulfatase-maturating enzyme family.</text>
</comment>
<evidence type="ECO:0000256" key="2">
    <source>
        <dbReference type="ARBA" id="ARBA00022485"/>
    </source>
</evidence>
<name>A0A6I3SIX9_HELMO</name>
<dbReference type="SFLD" id="SFLDG01067">
    <property type="entry name" value="SPASM/twitch_domain_containing"/>
    <property type="match status" value="1"/>
</dbReference>
<dbReference type="InterPro" id="IPR023867">
    <property type="entry name" value="Sulphatase_maturase_rSAM"/>
</dbReference>
<evidence type="ECO:0000313" key="8">
    <source>
        <dbReference type="EMBL" id="MTV48833.1"/>
    </source>
</evidence>
<dbReference type="GO" id="GO:0046872">
    <property type="term" value="F:metal ion binding"/>
    <property type="evidence" value="ECO:0007669"/>
    <property type="project" value="UniProtKB-KW"/>
</dbReference>
<dbReference type="GO" id="GO:0051539">
    <property type="term" value="F:4 iron, 4 sulfur cluster binding"/>
    <property type="evidence" value="ECO:0007669"/>
    <property type="project" value="UniProtKB-KW"/>
</dbReference>
<keyword evidence="3" id="KW-0949">S-adenosyl-L-methionine</keyword>
<keyword evidence="6" id="KW-0411">Iron-sulfur</keyword>
<dbReference type="Proteomes" id="UP000430670">
    <property type="component" value="Unassembled WGS sequence"/>
</dbReference>
<dbReference type="AlphaFoldDB" id="A0A6I3SIX9"/>
<dbReference type="RefSeq" id="WP_155475933.1">
    <property type="nucleotide sequence ID" value="NZ_WNKU01000006.1"/>
</dbReference>
<evidence type="ECO:0000313" key="9">
    <source>
        <dbReference type="Proteomes" id="UP000430670"/>
    </source>
</evidence>
<dbReference type="InterPro" id="IPR000385">
    <property type="entry name" value="MoaA_NifB_PqqE_Fe-S-bd_CS"/>
</dbReference>
<dbReference type="CDD" id="cd01335">
    <property type="entry name" value="Radical_SAM"/>
    <property type="match status" value="1"/>
</dbReference>
<dbReference type="SFLD" id="SFLDS00029">
    <property type="entry name" value="Radical_SAM"/>
    <property type="match status" value="1"/>
</dbReference>
<evidence type="ECO:0000256" key="7">
    <source>
        <dbReference type="ARBA" id="ARBA00023601"/>
    </source>
</evidence>
<dbReference type="EMBL" id="WNKU01000006">
    <property type="protein sequence ID" value="MTV48833.1"/>
    <property type="molecule type" value="Genomic_DNA"/>
</dbReference>
<sequence>MKKEHLYFQDKECGHPNHLRRTRGLVITYQCNLDCLYCYVSNKSDKQMPLDVAKQAIADSFVDRSGNSFQEVEIDFLGAEPLCAFDKIKEIAHWMWNQPWPKPYILFATTNGTLLNEEMKDWFRTHRERFVLGLSYDGDEETQNVNRSDSSTQIDLDFFQKNWPQQPIKMTISEKTVHRLADGIIFLQEKGFNIHANPANGTNPWSEASIAEYSRQLAKLIDYYLDHPEVPPVSLLDVDLKTLLTSRSSFENKYCGAGVAFDVVDVDGKEYPCHLFSPLVLSKSKIYALRSLNFHAKEPFIDPKCKNCVLENICPTCYGMNYRSTSNPALREVTLCKLYMLQILANCKLQAKMLARKQSLSAEDKEIAYVIQTIYQLLNKKTM</sequence>
<dbReference type="PANTHER" id="PTHR43273">
    <property type="entry name" value="ANAEROBIC SULFATASE-MATURATING ENZYME HOMOLOG ASLB-RELATED"/>
    <property type="match status" value="1"/>
</dbReference>
<keyword evidence="2" id="KW-0004">4Fe-4S</keyword>
<keyword evidence="4" id="KW-0479">Metal-binding</keyword>
<reference evidence="8 9" key="1">
    <citation type="submission" date="2019-11" db="EMBL/GenBank/DDBJ databases">
        <title>Whole-genome sequence of a the green, strictly anaerobic photosynthetic bacterium Heliobacillus mobilis DSM 6151.</title>
        <authorList>
            <person name="Kyndt J.A."/>
            <person name="Meyer T.E."/>
        </authorList>
    </citation>
    <scope>NUCLEOTIDE SEQUENCE [LARGE SCALE GENOMIC DNA]</scope>
    <source>
        <strain evidence="8 9">DSM 6151</strain>
    </source>
</reference>
<keyword evidence="9" id="KW-1185">Reference proteome</keyword>
<dbReference type="GO" id="GO:0016491">
    <property type="term" value="F:oxidoreductase activity"/>
    <property type="evidence" value="ECO:0007669"/>
    <property type="project" value="InterPro"/>
</dbReference>
<evidence type="ECO:0008006" key="10">
    <source>
        <dbReference type="Google" id="ProtNLM"/>
    </source>
</evidence>
<evidence type="ECO:0000256" key="3">
    <source>
        <dbReference type="ARBA" id="ARBA00022691"/>
    </source>
</evidence>
<dbReference type="InterPro" id="IPR007197">
    <property type="entry name" value="rSAM"/>
</dbReference>
<accession>A0A6I3SIX9</accession>
<dbReference type="SFLD" id="SFLDG01386">
    <property type="entry name" value="main_SPASM_domain-containing"/>
    <property type="match status" value="1"/>
</dbReference>
<gene>
    <name evidence="8" type="ORF">GJ688_07540</name>
</gene>
<protein>
    <recommendedName>
        <fullName evidence="10">Radical SAM core domain-containing protein</fullName>
    </recommendedName>
</protein>
<proteinExistence type="inferred from homology"/>
<dbReference type="InterPro" id="IPR058240">
    <property type="entry name" value="rSAM_sf"/>
</dbReference>
<evidence type="ECO:0000256" key="1">
    <source>
        <dbReference type="ARBA" id="ARBA00001966"/>
    </source>
</evidence>
<dbReference type="OrthoDB" id="9808591at2"/>
<comment type="caution">
    <text evidence="8">The sequence shown here is derived from an EMBL/GenBank/DDBJ whole genome shotgun (WGS) entry which is preliminary data.</text>
</comment>
<dbReference type="Gene3D" id="3.20.20.70">
    <property type="entry name" value="Aldolase class I"/>
    <property type="match status" value="1"/>
</dbReference>
<dbReference type="PROSITE" id="PS01305">
    <property type="entry name" value="MOAA_NIFB_PQQE"/>
    <property type="match status" value="1"/>
</dbReference>
<dbReference type="PANTHER" id="PTHR43273:SF3">
    <property type="entry name" value="ANAEROBIC SULFATASE-MATURATING ENZYME HOMOLOG ASLB-RELATED"/>
    <property type="match status" value="1"/>
</dbReference>
<organism evidence="8 9">
    <name type="scientific">Heliobacterium mobile</name>
    <name type="common">Heliobacillus mobilis</name>
    <dbReference type="NCBI Taxonomy" id="28064"/>
    <lineage>
        <taxon>Bacteria</taxon>
        <taxon>Bacillati</taxon>
        <taxon>Bacillota</taxon>
        <taxon>Clostridia</taxon>
        <taxon>Eubacteriales</taxon>
        <taxon>Heliobacteriaceae</taxon>
        <taxon>Heliobacterium</taxon>
    </lineage>
</organism>
<evidence type="ECO:0000256" key="5">
    <source>
        <dbReference type="ARBA" id="ARBA00023004"/>
    </source>
</evidence>
<dbReference type="InterPro" id="IPR013785">
    <property type="entry name" value="Aldolase_TIM"/>
</dbReference>